<gene>
    <name evidence="1" type="ORF">METZ01_LOCUS293471</name>
</gene>
<feature type="non-terminal residue" evidence="1">
    <location>
        <position position="1"/>
    </location>
</feature>
<organism evidence="1">
    <name type="scientific">marine metagenome</name>
    <dbReference type="NCBI Taxonomy" id="408172"/>
    <lineage>
        <taxon>unclassified sequences</taxon>
        <taxon>metagenomes</taxon>
        <taxon>ecological metagenomes</taxon>
    </lineage>
</organism>
<dbReference type="AlphaFoldDB" id="A0A382LZ06"/>
<sequence length="36" mass="4202">ENLLMAILAISSMKFLKIPMRGKHVYNKLRMITLKV</sequence>
<name>A0A382LZ06_9ZZZZ</name>
<protein>
    <submittedName>
        <fullName evidence="1">Uncharacterized protein</fullName>
    </submittedName>
</protein>
<proteinExistence type="predicted"/>
<evidence type="ECO:0000313" key="1">
    <source>
        <dbReference type="EMBL" id="SVC40617.1"/>
    </source>
</evidence>
<dbReference type="EMBL" id="UINC01089479">
    <property type="protein sequence ID" value="SVC40617.1"/>
    <property type="molecule type" value="Genomic_DNA"/>
</dbReference>
<feature type="non-terminal residue" evidence="1">
    <location>
        <position position="36"/>
    </location>
</feature>
<reference evidence="1" key="1">
    <citation type="submission" date="2018-05" db="EMBL/GenBank/DDBJ databases">
        <authorList>
            <person name="Lanie J.A."/>
            <person name="Ng W.-L."/>
            <person name="Kazmierczak K.M."/>
            <person name="Andrzejewski T.M."/>
            <person name="Davidsen T.M."/>
            <person name="Wayne K.J."/>
            <person name="Tettelin H."/>
            <person name="Glass J.I."/>
            <person name="Rusch D."/>
            <person name="Podicherti R."/>
            <person name="Tsui H.-C.T."/>
            <person name="Winkler M.E."/>
        </authorList>
    </citation>
    <scope>NUCLEOTIDE SEQUENCE</scope>
</reference>
<accession>A0A382LZ06</accession>